<dbReference type="Proteomes" id="UP000011988">
    <property type="component" value="Unassembled WGS sequence"/>
</dbReference>
<accession>M6CX92</accession>
<name>M6CX92_9LEPT</name>
<organism evidence="1 2">
    <name type="scientific">Leptospira alstonii serovar Sichuan str. 79601</name>
    <dbReference type="NCBI Taxonomy" id="1218565"/>
    <lineage>
        <taxon>Bacteria</taxon>
        <taxon>Pseudomonadati</taxon>
        <taxon>Spirochaetota</taxon>
        <taxon>Spirochaetia</taxon>
        <taxon>Leptospirales</taxon>
        <taxon>Leptospiraceae</taxon>
        <taxon>Leptospira</taxon>
    </lineage>
</organism>
<evidence type="ECO:0000313" key="1">
    <source>
        <dbReference type="EMBL" id="EMJ96314.1"/>
    </source>
</evidence>
<evidence type="ECO:0000313" key="2">
    <source>
        <dbReference type="Proteomes" id="UP000011988"/>
    </source>
</evidence>
<gene>
    <name evidence="1" type="ORF">LEP1GSC194_3782</name>
</gene>
<protein>
    <submittedName>
        <fullName evidence="1">Uncharacterized protein</fullName>
    </submittedName>
</protein>
<comment type="caution">
    <text evidence="1">The sequence shown here is derived from an EMBL/GenBank/DDBJ whole genome shotgun (WGS) entry which is preliminary data.</text>
</comment>
<proteinExistence type="predicted"/>
<reference evidence="1 2" key="1">
    <citation type="submission" date="2013-01" db="EMBL/GenBank/DDBJ databases">
        <authorList>
            <person name="Harkins D.M."/>
            <person name="Durkin A.S."/>
            <person name="Brinkac L.M."/>
            <person name="Haft D.H."/>
            <person name="Selengut J.D."/>
            <person name="Sanka R."/>
            <person name="DePew J."/>
            <person name="Purushe J."/>
            <person name="Galloway R.L."/>
            <person name="Vinetz J.M."/>
            <person name="Sutton G.G."/>
            <person name="Nierman W.C."/>
            <person name="Fouts D.E."/>
        </authorList>
    </citation>
    <scope>NUCLEOTIDE SEQUENCE [LARGE SCALE GENOMIC DNA]</scope>
    <source>
        <strain evidence="1 2">79601</strain>
    </source>
</reference>
<dbReference type="PATRIC" id="fig|1218565.3.peg.1278"/>
<dbReference type="AlphaFoldDB" id="M6CX92"/>
<sequence>MIEDLKIIHSKFCDRLLNFIMKKFIVNPRFVRVPTSIFLRKKLT</sequence>
<dbReference type="EMBL" id="ANIK01000027">
    <property type="protein sequence ID" value="EMJ96314.1"/>
    <property type="molecule type" value="Genomic_DNA"/>
</dbReference>